<dbReference type="Pfam" id="PF24741">
    <property type="entry name" value="AlkZ-rel"/>
    <property type="match status" value="1"/>
</dbReference>
<organism evidence="1 2">
    <name type="scientific">Gracilimonas mengyeensis</name>
    <dbReference type="NCBI Taxonomy" id="1302730"/>
    <lineage>
        <taxon>Bacteria</taxon>
        <taxon>Pseudomonadati</taxon>
        <taxon>Balneolota</taxon>
        <taxon>Balneolia</taxon>
        <taxon>Balneolales</taxon>
        <taxon>Balneolaceae</taxon>
        <taxon>Gracilimonas</taxon>
    </lineage>
</organism>
<sequence>MIKTIEQAYQFVKKVKICTIFESDKVEYPSLWEQVDFPDKQLGEKGWGEKMTAVWTWKTQLPAQYPNEIFYGKIKGGVAALMEMNYLTHDHFPQAHKDIQTHDQLAQHIYSKVVIEPWDTTSLRKATIQEVGCTKSQFDTALKNLQITMNIARLNDAQIERDTWVSFKEQYLDIWKKYENR</sequence>
<dbReference type="InterPro" id="IPR056298">
    <property type="entry name" value="AlkZ-rel"/>
</dbReference>
<dbReference type="Proteomes" id="UP000317557">
    <property type="component" value="Unassembled WGS sequence"/>
</dbReference>
<gene>
    <name evidence="1" type="ORF">SAMN06265219_109183</name>
</gene>
<proteinExistence type="predicted"/>
<name>A0A521DX21_9BACT</name>
<dbReference type="OrthoDB" id="188827at2"/>
<accession>A0A521DX21</accession>
<keyword evidence="2" id="KW-1185">Reference proteome</keyword>
<evidence type="ECO:0000313" key="1">
    <source>
        <dbReference type="EMBL" id="SMO76148.1"/>
    </source>
</evidence>
<protein>
    <submittedName>
        <fullName evidence="1">Uncharacterized protein</fullName>
    </submittedName>
</protein>
<dbReference type="EMBL" id="FXTP01000009">
    <property type="protein sequence ID" value="SMO76148.1"/>
    <property type="molecule type" value="Genomic_DNA"/>
</dbReference>
<dbReference type="RefSeq" id="WP_142454808.1">
    <property type="nucleotide sequence ID" value="NZ_FXTP01000009.1"/>
</dbReference>
<evidence type="ECO:0000313" key="2">
    <source>
        <dbReference type="Proteomes" id="UP000317557"/>
    </source>
</evidence>
<dbReference type="AlphaFoldDB" id="A0A521DX21"/>
<reference evidence="1 2" key="1">
    <citation type="submission" date="2017-05" db="EMBL/GenBank/DDBJ databases">
        <authorList>
            <person name="Varghese N."/>
            <person name="Submissions S."/>
        </authorList>
    </citation>
    <scope>NUCLEOTIDE SEQUENCE [LARGE SCALE GENOMIC DNA]</scope>
    <source>
        <strain evidence="1 2">DSM 21985</strain>
    </source>
</reference>